<accession>A0ABN7WI98</accession>
<dbReference type="EMBL" id="CAJVQB010045944">
    <property type="protein sequence ID" value="CAG8832728.1"/>
    <property type="molecule type" value="Genomic_DNA"/>
</dbReference>
<gene>
    <name evidence="1" type="ORF">GMARGA_LOCUS31198</name>
</gene>
<evidence type="ECO:0000313" key="2">
    <source>
        <dbReference type="Proteomes" id="UP000789901"/>
    </source>
</evidence>
<protein>
    <submittedName>
        <fullName evidence="1">21577_t:CDS:1</fullName>
    </submittedName>
</protein>
<feature type="non-terminal residue" evidence="1">
    <location>
        <position position="1"/>
    </location>
</feature>
<evidence type="ECO:0000313" key="1">
    <source>
        <dbReference type="EMBL" id="CAG8832728.1"/>
    </source>
</evidence>
<organism evidence="1 2">
    <name type="scientific">Gigaspora margarita</name>
    <dbReference type="NCBI Taxonomy" id="4874"/>
    <lineage>
        <taxon>Eukaryota</taxon>
        <taxon>Fungi</taxon>
        <taxon>Fungi incertae sedis</taxon>
        <taxon>Mucoromycota</taxon>
        <taxon>Glomeromycotina</taxon>
        <taxon>Glomeromycetes</taxon>
        <taxon>Diversisporales</taxon>
        <taxon>Gigasporaceae</taxon>
        <taxon>Gigaspora</taxon>
    </lineage>
</organism>
<proteinExistence type="predicted"/>
<reference evidence="1 2" key="1">
    <citation type="submission" date="2021-06" db="EMBL/GenBank/DDBJ databases">
        <authorList>
            <person name="Kallberg Y."/>
            <person name="Tangrot J."/>
            <person name="Rosling A."/>
        </authorList>
    </citation>
    <scope>NUCLEOTIDE SEQUENCE [LARGE SCALE GENOMIC DNA]</scope>
    <source>
        <strain evidence="1 2">120-4 pot B 10/14</strain>
    </source>
</reference>
<keyword evidence="2" id="KW-1185">Reference proteome</keyword>
<sequence>KSIKNIKKKLYKENQSALATIFLKNNCLNKNIRQILKEEEYQSYWKCLLSLNFTIITKTLQEMTILGKEFSEKAILKKN</sequence>
<comment type="caution">
    <text evidence="1">The sequence shown here is derived from an EMBL/GenBank/DDBJ whole genome shotgun (WGS) entry which is preliminary data.</text>
</comment>
<dbReference type="Proteomes" id="UP000789901">
    <property type="component" value="Unassembled WGS sequence"/>
</dbReference>
<name>A0ABN7WI98_GIGMA</name>